<evidence type="ECO:0000256" key="1">
    <source>
        <dbReference type="ARBA" id="ARBA00004123"/>
    </source>
</evidence>
<proteinExistence type="predicted"/>
<evidence type="ECO:0000259" key="7">
    <source>
        <dbReference type="Pfam" id="PF12231"/>
    </source>
</evidence>
<dbReference type="GO" id="GO:0000781">
    <property type="term" value="C:chromosome, telomeric region"/>
    <property type="evidence" value="ECO:0007669"/>
    <property type="project" value="UniProtKB-SubCell"/>
</dbReference>
<sequence>MPPPVPPPPSVERQVAEIAAEPDRATAYARLLHLQRACADDPSAAADLAAASPSALLPLLLRDAADHDEAVAASALKCLGFALYHPVLVSTIPGQMAQLVLTTLVQLIMTTRMKAICNLGVWCISIQQLDPLIIEDRATPLLTAIVYAIDNPFGSLSTTFEAAQATMKLASQIPKGMWDLSSIWVPTIYRRLLSADKTERDMAERCLVKVSSVVLPPHSLLCKEVASDLEQNLLSCMINMLDDHSKKIQAVKSWGWFISLLGASVVSTKSLLNKILKVPEQLFTDPDPQVQIATMVAWRNLVDAFFVPQASENMVQGTVISPIEPRAHASSWLKRIRLIMMPLCGVLSRSHNIALSFSCLSTWHYLLYKLGDLINHLSILEAAFGPVLKIIFSIGLDNQNKTLWSFCINLFHDFISVRVRHMSSPQGYLCVPPNQNLLPQTCMHLKALLDVHHIEWLPWDIATFDFQLEILGSIVNPELLQNMTVEVTATIMDSATQIFTLLLQGVRVECESKVAHDNAKICITKVCKFVKKVFLDLLGKQKSNGSAVLVQFGLQFVKCCVDELGHSLLASGKYELCLDIEHIKEMQYAECSPKLFYPMVRPLSYMEMVSPVVYLTALSVSIVAQFTGELSDGHAEQLALIFSSSDFSENFRAAVAFLYMQIMRPVDSRLRIKWLMVWNKVAKRLNEQIIFYLKLSCGASGDDVLYQFLCYPFLALLSPGRMSTLRNAGNSSEECLPVTQDLEVELVIEVYRSLCTPNNGSDAAYMAFLEHLFEYLVSMIDENMSVVQANLEYCSEKFKNITILSVLAKLVIELLVNARILNYASQGSKVTSEESAEGTRSNLLLSYLKLANRFMRLSGLALKANPASQHQVTSRFFSSLSTFVGHLIWAKDILLLFEIIGDQFTEWLTLSSTLYCVMQRGETIDQLEKLWLNIIRCLTTSGLISDCSFLQKHQPLLQAAANHPNKPISAAAMAIQRESGSGSASAGCSAVSTMDRLSQEKSNKDLNRNIEADRVFVLEELNASRMFASPMLSDRGNAADGAKRNGELLRISAGLGRKRLKITKYSGKAKGLSKATGSSSPHWVETQMCRKPELILELLKSKR</sequence>
<dbReference type="EMBL" id="CM000880">
    <property type="protein sequence ID" value="KQK19397.1"/>
    <property type="molecule type" value="Genomic_DNA"/>
</dbReference>
<reference evidence="8" key="2">
    <citation type="submission" date="2017-06" db="EMBL/GenBank/DDBJ databases">
        <title>WGS assembly of Brachypodium distachyon.</title>
        <authorList>
            <consortium name="The International Brachypodium Initiative"/>
            <person name="Lucas S."/>
            <person name="Harmon-Smith M."/>
            <person name="Lail K."/>
            <person name="Tice H."/>
            <person name="Grimwood J."/>
            <person name="Bruce D."/>
            <person name="Barry K."/>
            <person name="Shu S."/>
            <person name="Lindquist E."/>
            <person name="Wang M."/>
            <person name="Pitluck S."/>
            <person name="Vogel J.P."/>
            <person name="Garvin D.F."/>
            <person name="Mockler T.C."/>
            <person name="Schmutz J."/>
            <person name="Rokhsar D."/>
            <person name="Bevan M.W."/>
        </authorList>
    </citation>
    <scope>NUCLEOTIDE SEQUENCE</scope>
    <source>
        <strain evidence="8">Bd21</strain>
    </source>
</reference>
<dbReference type="InterPro" id="IPR016024">
    <property type="entry name" value="ARM-type_fold"/>
</dbReference>
<protein>
    <recommendedName>
        <fullName evidence="7">Telomere-associated protein Rif1 N-terminal domain-containing protein</fullName>
    </recommendedName>
</protein>
<dbReference type="SUPFAM" id="SSF48371">
    <property type="entry name" value="ARM repeat"/>
    <property type="match status" value="1"/>
</dbReference>
<name>A0A0Q3H9R9_BRADI</name>
<dbReference type="KEGG" id="bdi:100838247"/>
<evidence type="ECO:0000313" key="8">
    <source>
        <dbReference type="EMBL" id="KQK19397.1"/>
    </source>
</evidence>
<dbReference type="Gramene" id="KQK19397">
    <property type="protein sequence ID" value="KQK19397"/>
    <property type="gene ID" value="BRADI_1g48030v3"/>
</dbReference>
<comment type="subcellular location">
    <subcellularLocation>
        <location evidence="2">Chromosome</location>
        <location evidence="2">Telomere</location>
    </subcellularLocation>
    <subcellularLocation>
        <location evidence="1">Nucleus</location>
    </subcellularLocation>
</comment>
<dbReference type="RefSeq" id="XP_010227973.1">
    <property type="nucleotide sequence ID" value="XM_010229671.3"/>
</dbReference>
<keyword evidence="5" id="KW-0539">Nucleus</keyword>
<keyword evidence="3" id="KW-0158">Chromosome</keyword>
<evidence type="ECO:0000313" key="9">
    <source>
        <dbReference type="EnsemblPlants" id="KQK19397"/>
    </source>
</evidence>
<evidence type="ECO:0000256" key="4">
    <source>
        <dbReference type="ARBA" id="ARBA00022895"/>
    </source>
</evidence>
<dbReference type="STRING" id="15368.A0A0Q3H9R9"/>
<dbReference type="InterPro" id="IPR022031">
    <property type="entry name" value="Rif1_N"/>
</dbReference>
<organism evidence="8">
    <name type="scientific">Brachypodium distachyon</name>
    <name type="common">Purple false brome</name>
    <name type="synonym">Trachynia distachya</name>
    <dbReference type="NCBI Taxonomy" id="15368"/>
    <lineage>
        <taxon>Eukaryota</taxon>
        <taxon>Viridiplantae</taxon>
        <taxon>Streptophyta</taxon>
        <taxon>Embryophyta</taxon>
        <taxon>Tracheophyta</taxon>
        <taxon>Spermatophyta</taxon>
        <taxon>Magnoliopsida</taxon>
        <taxon>Liliopsida</taxon>
        <taxon>Poales</taxon>
        <taxon>Poaceae</taxon>
        <taxon>BOP clade</taxon>
        <taxon>Pooideae</taxon>
        <taxon>Stipodae</taxon>
        <taxon>Brachypodieae</taxon>
        <taxon>Brachypodium</taxon>
    </lineage>
</organism>
<dbReference type="GO" id="GO:0005634">
    <property type="term" value="C:nucleus"/>
    <property type="evidence" value="ECO:0000318"/>
    <property type="project" value="GO_Central"/>
</dbReference>
<keyword evidence="6" id="KW-0131">Cell cycle</keyword>
<dbReference type="Pfam" id="PF12231">
    <property type="entry name" value="Rif1_N"/>
    <property type="match status" value="1"/>
</dbReference>
<dbReference type="FunCoup" id="A0A0Q3H9R9">
    <property type="interactions" value="1183"/>
</dbReference>
<evidence type="ECO:0000256" key="5">
    <source>
        <dbReference type="ARBA" id="ARBA00023242"/>
    </source>
</evidence>
<dbReference type="ExpressionAtlas" id="A0A0Q3H9R9">
    <property type="expression patterns" value="baseline and differential"/>
</dbReference>
<reference evidence="8 9" key="1">
    <citation type="journal article" date="2010" name="Nature">
        <title>Genome sequencing and analysis of the model grass Brachypodium distachyon.</title>
        <authorList>
            <consortium name="International Brachypodium Initiative"/>
        </authorList>
    </citation>
    <scope>NUCLEOTIDE SEQUENCE [LARGE SCALE GENOMIC DNA]</scope>
    <source>
        <strain evidence="8 9">Bd21</strain>
    </source>
</reference>
<evidence type="ECO:0000256" key="2">
    <source>
        <dbReference type="ARBA" id="ARBA00004574"/>
    </source>
</evidence>
<dbReference type="PANTHER" id="PTHR22928">
    <property type="entry name" value="TELOMERE-ASSOCIATED PROTEIN RIF1"/>
    <property type="match status" value="1"/>
</dbReference>
<dbReference type="Gene3D" id="1.25.10.10">
    <property type="entry name" value="Leucine-rich Repeat Variant"/>
    <property type="match status" value="1"/>
</dbReference>
<dbReference type="GO" id="GO:0000723">
    <property type="term" value="P:telomere maintenance"/>
    <property type="evidence" value="ECO:0000318"/>
    <property type="project" value="GO_Central"/>
</dbReference>
<keyword evidence="10" id="KW-1185">Reference proteome</keyword>
<reference evidence="9" key="3">
    <citation type="submission" date="2018-08" db="UniProtKB">
        <authorList>
            <consortium name="EnsemblPlants"/>
        </authorList>
    </citation>
    <scope>IDENTIFICATION</scope>
    <source>
        <strain evidence="9">cv. Bd21</strain>
    </source>
</reference>
<accession>A0A0Q3H9R9</accession>
<dbReference type="Proteomes" id="UP000008810">
    <property type="component" value="Chromosome 1"/>
</dbReference>
<evidence type="ECO:0000256" key="6">
    <source>
        <dbReference type="ARBA" id="ARBA00023306"/>
    </source>
</evidence>
<dbReference type="GeneID" id="100838247"/>
<feature type="domain" description="Telomere-associated protein Rif1 N-terminal" evidence="7">
    <location>
        <begin position="66"/>
        <end position="347"/>
    </location>
</feature>
<dbReference type="InterPro" id="IPR011989">
    <property type="entry name" value="ARM-like"/>
</dbReference>
<dbReference type="EnsemblPlants" id="KQK19397">
    <property type="protein sequence ID" value="KQK19397"/>
    <property type="gene ID" value="BRADI_1g48030v3"/>
</dbReference>
<evidence type="ECO:0000313" key="10">
    <source>
        <dbReference type="Proteomes" id="UP000008810"/>
    </source>
</evidence>
<keyword evidence="4" id="KW-0779">Telomere</keyword>
<evidence type="ECO:0000256" key="3">
    <source>
        <dbReference type="ARBA" id="ARBA00022454"/>
    </source>
</evidence>
<dbReference type="AlphaFoldDB" id="A0A0Q3H9R9"/>
<dbReference type="OrthoDB" id="5399929at2759"/>
<gene>
    <name evidence="9" type="primary">LOC100838247</name>
    <name evidence="8" type="ORF">BRADI_1g48030v3</name>
</gene>
<dbReference type="PANTHER" id="PTHR22928:SF3">
    <property type="entry name" value="TELOMERE-ASSOCIATED PROTEIN RIF1"/>
    <property type="match status" value="1"/>
</dbReference>